<dbReference type="Pfam" id="PF00132">
    <property type="entry name" value="Hexapep"/>
    <property type="match status" value="1"/>
</dbReference>
<dbReference type="InterPro" id="IPR011004">
    <property type="entry name" value="Trimer_LpxA-like_sf"/>
</dbReference>
<protein>
    <submittedName>
        <fullName evidence="1">Uncharacterized protein</fullName>
    </submittedName>
</protein>
<dbReference type="PANTHER" id="PTHR43480:SF1">
    <property type="entry name" value="ACYL-[ACYL-CARRIER-PROTEIN]--UDP-N-ACETYLGLUCOSAMINE O-ACYLTRANSFERASE, MITOCHONDRIAL-RELATED"/>
    <property type="match status" value="1"/>
</dbReference>
<comment type="caution">
    <text evidence="1">The sequence shown here is derived from an EMBL/GenBank/DDBJ whole genome shotgun (WGS) entry which is preliminary data.</text>
</comment>
<dbReference type="SUPFAM" id="SSF51161">
    <property type="entry name" value="Trimeric LpxA-like enzymes"/>
    <property type="match status" value="1"/>
</dbReference>
<dbReference type="InterPro" id="IPR001451">
    <property type="entry name" value="Hexapep"/>
</dbReference>
<accession>A0ABC8L1X4</accession>
<sequence>MVRSNPSIRILRTRSVSTWRRLDRREEKRRESVTLNQYGWESFDPCLQLCPYRWERLRCLVNSLRHFVEHKQHMYEIEVVLSLLYLARRHSYEEARGSEVFIHPNDVVHPSVVIGKRVSVGPYCTVASSVKLGNGCNSILLVTSLETQTSGAFFGNELPGCTVIGGNNVIGHAVVGVKCQDLKYKDGDECFLCIGNDNEIREFCSIHMSSKASDKTVIGDNNLIMGSCHIAHDCKIGDRNIFANNTLLAGHVIVEPYVIDVAVKMK</sequence>
<dbReference type="Gene3D" id="2.160.10.10">
    <property type="entry name" value="Hexapeptide repeat proteins"/>
    <property type="match status" value="1"/>
</dbReference>
<dbReference type="GO" id="GO:0005737">
    <property type="term" value="C:cytoplasm"/>
    <property type="evidence" value="ECO:0007669"/>
    <property type="project" value="UniProtKB-ARBA"/>
</dbReference>
<proteinExistence type="predicted"/>
<dbReference type="EMBL" id="CAKOAT010338487">
    <property type="protein sequence ID" value="CAH8362677.1"/>
    <property type="molecule type" value="Genomic_DNA"/>
</dbReference>
<gene>
    <name evidence="1" type="ORF">ERUC_LOCUS28433</name>
</gene>
<dbReference type="PANTHER" id="PTHR43480">
    <property type="entry name" value="ACYL-[ACYL-CARRIER-PROTEIN]--UDP-N-ACETYLGLUCOSAMINE O-ACYLTRANSFERASE"/>
    <property type="match status" value="1"/>
</dbReference>
<name>A0ABC8L1X4_ERUVS</name>
<dbReference type="Proteomes" id="UP001642260">
    <property type="component" value="Unassembled WGS sequence"/>
</dbReference>
<evidence type="ECO:0000313" key="1">
    <source>
        <dbReference type="EMBL" id="CAH8362677.1"/>
    </source>
</evidence>
<keyword evidence="2" id="KW-1185">Reference proteome</keyword>
<evidence type="ECO:0000313" key="2">
    <source>
        <dbReference type="Proteomes" id="UP001642260"/>
    </source>
</evidence>
<organism evidence="1 2">
    <name type="scientific">Eruca vesicaria subsp. sativa</name>
    <name type="common">Garden rocket</name>
    <name type="synonym">Eruca sativa</name>
    <dbReference type="NCBI Taxonomy" id="29727"/>
    <lineage>
        <taxon>Eukaryota</taxon>
        <taxon>Viridiplantae</taxon>
        <taxon>Streptophyta</taxon>
        <taxon>Embryophyta</taxon>
        <taxon>Tracheophyta</taxon>
        <taxon>Spermatophyta</taxon>
        <taxon>Magnoliopsida</taxon>
        <taxon>eudicotyledons</taxon>
        <taxon>Gunneridae</taxon>
        <taxon>Pentapetalae</taxon>
        <taxon>rosids</taxon>
        <taxon>malvids</taxon>
        <taxon>Brassicales</taxon>
        <taxon>Brassicaceae</taxon>
        <taxon>Brassiceae</taxon>
        <taxon>Eruca</taxon>
    </lineage>
</organism>
<dbReference type="InterPro" id="IPR010137">
    <property type="entry name" value="Lipid_A_LpxA"/>
</dbReference>
<reference evidence="1 2" key="1">
    <citation type="submission" date="2022-03" db="EMBL/GenBank/DDBJ databases">
        <authorList>
            <person name="Macdonald S."/>
            <person name="Ahmed S."/>
            <person name="Newling K."/>
        </authorList>
    </citation>
    <scope>NUCLEOTIDE SEQUENCE [LARGE SCALE GENOMIC DNA]</scope>
</reference>
<dbReference type="AlphaFoldDB" id="A0ABC8L1X4"/>